<dbReference type="CDD" id="cd02440">
    <property type="entry name" value="AdoMet_MTases"/>
    <property type="match status" value="1"/>
</dbReference>
<dbReference type="PANTHER" id="PTHR43591">
    <property type="entry name" value="METHYLTRANSFERASE"/>
    <property type="match status" value="1"/>
</dbReference>
<dbReference type="GO" id="GO:0032259">
    <property type="term" value="P:methylation"/>
    <property type="evidence" value="ECO:0007669"/>
    <property type="project" value="UniProtKB-KW"/>
</dbReference>
<sequence length="247" mass="27618">MSIPPRKLEEEVMMGREEAAAYDGLTRKFLDILHAGFVESVVNLAPAQGRFLDVGTGTGWIAIGVAKHSGAQVTGIDLSEDMLAIARMNAEKEGVRNVEFVKGNASRIPFDDDTFDAVFCHNMLHHIPEPEGLVREMLRVAKPEGAVVIRDLKRLSKFMTALHVNLFGLTYNELMKKEYRDSIMASLTEEEMKALADRVGLGRDVFSRAFVTHMTLARPAARRRTDKVTVPVALNKRLAKRFYVCKD</sequence>
<dbReference type="Proteomes" id="UP001385389">
    <property type="component" value="Chromosome"/>
</dbReference>
<evidence type="ECO:0000259" key="1">
    <source>
        <dbReference type="Pfam" id="PF08241"/>
    </source>
</evidence>
<dbReference type="EMBL" id="CP146609">
    <property type="protein sequence ID" value="WWX21985.1"/>
    <property type="molecule type" value="Genomic_DNA"/>
</dbReference>
<keyword evidence="3" id="KW-1185">Reference proteome</keyword>
<evidence type="ECO:0000313" key="3">
    <source>
        <dbReference type="Proteomes" id="UP001385389"/>
    </source>
</evidence>
<keyword evidence="2" id="KW-0808">Transferase</keyword>
<feature type="domain" description="Methyltransferase type 11" evidence="1">
    <location>
        <begin position="52"/>
        <end position="149"/>
    </location>
</feature>
<reference evidence="2 3" key="1">
    <citation type="submission" date="2024-03" db="EMBL/GenBank/DDBJ databases">
        <title>Phenotype and Genome Characterization of a Sulfate-Reducing Bacterium Pseudodesulfovibrio sp. strain 5S69, isolated from Petroleum Reservoir in Tatarstan (Russia).</title>
        <authorList>
            <person name="Bidzhieva S.K."/>
            <person name="Kadnikov V."/>
            <person name="Tourova T.P."/>
            <person name="Samigullina S.R."/>
            <person name="Sokolova D.S."/>
            <person name="Poltaraus A.B."/>
            <person name="Avtukh A.N."/>
            <person name="Tereshina V.M."/>
            <person name="Mardanov A.V."/>
            <person name="Nazina T.N."/>
        </authorList>
    </citation>
    <scope>NUCLEOTIDE SEQUENCE [LARGE SCALE GENOMIC DNA]</scope>
    <source>
        <strain evidence="2 3">5S69</strain>
    </source>
</reference>
<accession>A0ABZ2ITG0</accession>
<dbReference type="InterPro" id="IPR013216">
    <property type="entry name" value="Methyltransf_11"/>
</dbReference>
<dbReference type="InterPro" id="IPR029063">
    <property type="entry name" value="SAM-dependent_MTases_sf"/>
</dbReference>
<name>A0ABZ2ITG0_9BACT</name>
<dbReference type="RefSeq" id="WP_338667662.1">
    <property type="nucleotide sequence ID" value="NZ_CP146609.1"/>
</dbReference>
<dbReference type="SUPFAM" id="SSF53335">
    <property type="entry name" value="S-adenosyl-L-methionine-dependent methyltransferases"/>
    <property type="match status" value="1"/>
</dbReference>
<dbReference type="EC" id="2.1.1.-" evidence="2"/>
<organism evidence="2 3">
    <name type="scientific">Pseudodesulfovibrio methanolicus</name>
    <dbReference type="NCBI Taxonomy" id="3126690"/>
    <lineage>
        <taxon>Bacteria</taxon>
        <taxon>Pseudomonadati</taxon>
        <taxon>Thermodesulfobacteriota</taxon>
        <taxon>Desulfovibrionia</taxon>
        <taxon>Desulfovibrionales</taxon>
        <taxon>Desulfovibrionaceae</taxon>
    </lineage>
</organism>
<protein>
    <submittedName>
        <fullName evidence="2">Class I SAM-dependent methyltransferase</fullName>
        <ecNumber evidence="2">2.1.1.-</ecNumber>
    </submittedName>
</protein>
<dbReference type="GO" id="GO:0008168">
    <property type="term" value="F:methyltransferase activity"/>
    <property type="evidence" value="ECO:0007669"/>
    <property type="project" value="UniProtKB-KW"/>
</dbReference>
<dbReference type="Gene3D" id="3.40.50.150">
    <property type="entry name" value="Vaccinia Virus protein VP39"/>
    <property type="match status" value="1"/>
</dbReference>
<proteinExistence type="predicted"/>
<dbReference type="PANTHER" id="PTHR43591:SF24">
    <property type="entry name" value="2-METHOXY-6-POLYPRENYL-1,4-BENZOQUINOL METHYLASE, MITOCHONDRIAL"/>
    <property type="match status" value="1"/>
</dbReference>
<evidence type="ECO:0000313" key="2">
    <source>
        <dbReference type="EMBL" id="WWX21985.1"/>
    </source>
</evidence>
<dbReference type="Pfam" id="PF08241">
    <property type="entry name" value="Methyltransf_11"/>
    <property type="match status" value="1"/>
</dbReference>
<gene>
    <name evidence="2" type="ORF">V8V93_16260</name>
</gene>
<keyword evidence="2" id="KW-0489">Methyltransferase</keyword>